<dbReference type="FunFam" id="1.10.510.10:FF:000469">
    <property type="entry name" value="Serine/threonine-protein kinase 32B"/>
    <property type="match status" value="1"/>
</dbReference>
<name>A0A1Y2FCG1_PROLT</name>
<evidence type="ECO:0000256" key="5">
    <source>
        <dbReference type="ARBA" id="ARBA00022840"/>
    </source>
</evidence>
<dbReference type="PANTHER" id="PTHR24355:SF30">
    <property type="entry name" value="SERINE_THREONINE-PROTEIN KINASE 32B ISOFORM X1"/>
    <property type="match status" value="1"/>
</dbReference>
<dbReference type="GO" id="GO:0004703">
    <property type="term" value="F:G protein-coupled receptor kinase activity"/>
    <property type="evidence" value="ECO:0007669"/>
    <property type="project" value="TreeGrafter"/>
</dbReference>
<keyword evidence="3 6" id="KW-0547">Nucleotide-binding</keyword>
<dbReference type="Proteomes" id="UP000193685">
    <property type="component" value="Unassembled WGS sequence"/>
</dbReference>
<sequence>LAQWKLLRVIGKGAFGKVRVIQDKKGDYFALKYINKETCIARQSVVNVLRERAILAGLDHPLVARLYYAFQDADHLYFVSELLLGGDLRYHIVRFTFTEEAIRHWIAEIAAALAYVHTRGIVHRDVKPDNVLLDVEGHAKLADFNVSTQARPGNLPKSRSGSLLYMAPEVHRADEYDGMADYWSLGVTFYECIYGSRPFHGGDAKEVMNRVNSDKPAFPEVSPAVSRECVSALSALLQIEPRERLGSKPFAQHPFFSALSWNALETGTSDPIYKPAPKSFDVTWELEDLLLEGSPLDARR</sequence>
<comment type="similarity">
    <text evidence="7">Belongs to the protein kinase superfamily.</text>
</comment>
<evidence type="ECO:0000259" key="8">
    <source>
        <dbReference type="PROSITE" id="PS50011"/>
    </source>
</evidence>
<dbReference type="GO" id="GO:0007186">
    <property type="term" value="P:G protein-coupled receptor signaling pathway"/>
    <property type="evidence" value="ECO:0007669"/>
    <property type="project" value="TreeGrafter"/>
</dbReference>
<dbReference type="PANTHER" id="PTHR24355">
    <property type="entry name" value="G PROTEIN-COUPLED RECEPTOR KINASE/RIBOSOMAL PROTEIN S6 KINASE"/>
    <property type="match status" value="1"/>
</dbReference>
<evidence type="ECO:0000256" key="7">
    <source>
        <dbReference type="RuleBase" id="RU000304"/>
    </source>
</evidence>
<evidence type="ECO:0000313" key="9">
    <source>
        <dbReference type="EMBL" id="ORY81603.1"/>
    </source>
</evidence>
<dbReference type="Gene3D" id="3.30.200.20">
    <property type="entry name" value="Phosphorylase Kinase, domain 1"/>
    <property type="match status" value="1"/>
</dbReference>
<dbReference type="STRING" id="56484.A0A1Y2FCG1"/>
<dbReference type="EMBL" id="MCFI01000011">
    <property type="protein sequence ID" value="ORY81603.1"/>
    <property type="molecule type" value="Genomic_DNA"/>
</dbReference>
<keyword evidence="10" id="KW-1185">Reference proteome</keyword>
<dbReference type="PROSITE" id="PS50011">
    <property type="entry name" value="PROTEIN_KINASE_DOM"/>
    <property type="match status" value="1"/>
</dbReference>
<dbReference type="PROSITE" id="PS00108">
    <property type="entry name" value="PROTEIN_KINASE_ST"/>
    <property type="match status" value="1"/>
</dbReference>
<comment type="caution">
    <text evidence="9">The sequence shown here is derived from an EMBL/GenBank/DDBJ whole genome shotgun (WGS) entry which is preliminary data.</text>
</comment>
<dbReference type="GO" id="GO:0005524">
    <property type="term" value="F:ATP binding"/>
    <property type="evidence" value="ECO:0007669"/>
    <property type="project" value="UniProtKB-UniRule"/>
</dbReference>
<keyword evidence="2" id="KW-0808">Transferase</keyword>
<evidence type="ECO:0000256" key="4">
    <source>
        <dbReference type="ARBA" id="ARBA00022777"/>
    </source>
</evidence>
<dbReference type="GO" id="GO:0009966">
    <property type="term" value="P:regulation of signal transduction"/>
    <property type="evidence" value="ECO:0007669"/>
    <property type="project" value="TreeGrafter"/>
</dbReference>
<dbReference type="InterPro" id="IPR011009">
    <property type="entry name" value="Kinase-like_dom_sf"/>
</dbReference>
<dbReference type="GeneID" id="63783922"/>
<dbReference type="AlphaFoldDB" id="A0A1Y2FCG1"/>
<dbReference type="OMA" id="MENEYHA"/>
<keyword evidence="1 7" id="KW-0723">Serine/threonine-protein kinase</keyword>
<reference evidence="9 10" key="1">
    <citation type="submission" date="2016-07" db="EMBL/GenBank/DDBJ databases">
        <title>Pervasive Adenine N6-methylation of Active Genes in Fungi.</title>
        <authorList>
            <consortium name="DOE Joint Genome Institute"/>
            <person name="Mondo S.J."/>
            <person name="Dannebaum R.O."/>
            <person name="Kuo R.C."/>
            <person name="Labutti K."/>
            <person name="Haridas S."/>
            <person name="Kuo A."/>
            <person name="Salamov A."/>
            <person name="Ahrendt S.R."/>
            <person name="Lipzen A."/>
            <person name="Sullivan W."/>
            <person name="Andreopoulos W.B."/>
            <person name="Clum A."/>
            <person name="Lindquist E."/>
            <person name="Daum C."/>
            <person name="Ramamoorthy G.K."/>
            <person name="Gryganskyi A."/>
            <person name="Culley D."/>
            <person name="Magnuson J.K."/>
            <person name="James T.Y."/>
            <person name="O'Malley M.A."/>
            <person name="Stajich J.E."/>
            <person name="Spatafora J.W."/>
            <person name="Visel A."/>
            <person name="Grigoriev I.V."/>
        </authorList>
    </citation>
    <scope>NUCLEOTIDE SEQUENCE [LARGE SCALE GENOMIC DNA]</scope>
    <source>
        <strain evidence="9 10">12-1054</strain>
    </source>
</reference>
<dbReference type="InterPro" id="IPR017441">
    <property type="entry name" value="Protein_kinase_ATP_BS"/>
</dbReference>
<evidence type="ECO:0000256" key="2">
    <source>
        <dbReference type="ARBA" id="ARBA00022679"/>
    </source>
</evidence>
<feature type="non-terminal residue" evidence="9">
    <location>
        <position position="300"/>
    </location>
</feature>
<gene>
    <name evidence="9" type="ORF">BCR37DRAFT_339130</name>
</gene>
<accession>A0A1Y2FCG1</accession>
<dbReference type="PROSITE" id="PS00107">
    <property type="entry name" value="PROTEIN_KINASE_ATP"/>
    <property type="match status" value="1"/>
</dbReference>
<keyword evidence="5 6" id="KW-0067">ATP-binding</keyword>
<dbReference type="OrthoDB" id="354826at2759"/>
<dbReference type="Gene3D" id="1.10.510.10">
    <property type="entry name" value="Transferase(Phosphotransferase) domain 1"/>
    <property type="match status" value="1"/>
</dbReference>
<keyword evidence="4 9" id="KW-0418">Kinase</keyword>
<organism evidence="9 10">
    <name type="scientific">Protomyces lactucae-debilis</name>
    <dbReference type="NCBI Taxonomy" id="2754530"/>
    <lineage>
        <taxon>Eukaryota</taxon>
        <taxon>Fungi</taxon>
        <taxon>Dikarya</taxon>
        <taxon>Ascomycota</taxon>
        <taxon>Taphrinomycotina</taxon>
        <taxon>Taphrinomycetes</taxon>
        <taxon>Taphrinales</taxon>
        <taxon>Protomycetaceae</taxon>
        <taxon>Protomyces</taxon>
    </lineage>
</organism>
<feature type="binding site" evidence="6">
    <location>
        <position position="32"/>
    </location>
    <ligand>
        <name>ATP</name>
        <dbReference type="ChEBI" id="CHEBI:30616"/>
    </ligand>
</feature>
<evidence type="ECO:0000313" key="10">
    <source>
        <dbReference type="Proteomes" id="UP000193685"/>
    </source>
</evidence>
<dbReference type="SUPFAM" id="SSF56112">
    <property type="entry name" value="Protein kinase-like (PK-like)"/>
    <property type="match status" value="1"/>
</dbReference>
<dbReference type="GO" id="GO:0001664">
    <property type="term" value="F:G protein-coupled receptor binding"/>
    <property type="evidence" value="ECO:0007669"/>
    <property type="project" value="TreeGrafter"/>
</dbReference>
<evidence type="ECO:0000256" key="6">
    <source>
        <dbReference type="PROSITE-ProRule" id="PRU10141"/>
    </source>
</evidence>
<dbReference type="InterPro" id="IPR000719">
    <property type="entry name" value="Prot_kinase_dom"/>
</dbReference>
<evidence type="ECO:0000256" key="1">
    <source>
        <dbReference type="ARBA" id="ARBA00022527"/>
    </source>
</evidence>
<dbReference type="Pfam" id="PF00069">
    <property type="entry name" value="Pkinase"/>
    <property type="match status" value="1"/>
</dbReference>
<dbReference type="InterPro" id="IPR008271">
    <property type="entry name" value="Ser/Thr_kinase_AS"/>
</dbReference>
<proteinExistence type="inferred from homology"/>
<dbReference type="SMART" id="SM00220">
    <property type="entry name" value="S_TKc"/>
    <property type="match status" value="1"/>
</dbReference>
<protein>
    <submittedName>
        <fullName evidence="9">AGC/YANK protein kinase</fullName>
    </submittedName>
</protein>
<feature type="domain" description="Protein kinase" evidence="8">
    <location>
        <begin position="4"/>
        <end position="256"/>
    </location>
</feature>
<evidence type="ECO:0000256" key="3">
    <source>
        <dbReference type="ARBA" id="ARBA00022741"/>
    </source>
</evidence>
<dbReference type="RefSeq" id="XP_040724979.1">
    <property type="nucleotide sequence ID" value="XM_040867323.1"/>
</dbReference>
<feature type="non-terminal residue" evidence="9">
    <location>
        <position position="1"/>
    </location>
</feature>